<protein>
    <submittedName>
        <fullName evidence="1">Uncharacterized protein</fullName>
    </submittedName>
</protein>
<proteinExistence type="predicted"/>
<name>A0A2T2P6Z5_CORCC</name>
<sequence length="116" mass="13338">MASPDSKLQEARLLIVGFVDEVGQNDSSLDAWQRLCAILDLPDELPSITKCKKEISFVHFNLYNLLRHIQNPAVPLRRFKNYEDLRAYTNKKSGRRFPKIVAKENNLVKALLRTLA</sequence>
<evidence type="ECO:0000313" key="1">
    <source>
        <dbReference type="EMBL" id="PSN73465.1"/>
    </source>
</evidence>
<dbReference type="OrthoDB" id="6105938at2759"/>
<reference evidence="1 2" key="1">
    <citation type="journal article" date="2018" name="Front. Microbiol.">
        <title>Genome-Wide Analysis of Corynespora cassiicola Leaf Fall Disease Putative Effectors.</title>
        <authorList>
            <person name="Lopez D."/>
            <person name="Ribeiro S."/>
            <person name="Label P."/>
            <person name="Fumanal B."/>
            <person name="Venisse J.S."/>
            <person name="Kohler A."/>
            <person name="de Oliveira R.R."/>
            <person name="Labutti K."/>
            <person name="Lipzen A."/>
            <person name="Lail K."/>
            <person name="Bauer D."/>
            <person name="Ohm R.A."/>
            <person name="Barry K.W."/>
            <person name="Spatafora J."/>
            <person name="Grigoriev I.V."/>
            <person name="Martin F.M."/>
            <person name="Pujade-Renaud V."/>
        </authorList>
    </citation>
    <scope>NUCLEOTIDE SEQUENCE [LARGE SCALE GENOMIC DNA]</scope>
    <source>
        <strain evidence="1 2">Philippines</strain>
    </source>
</reference>
<dbReference type="PANTHER" id="PTHR38846:SF1">
    <property type="entry name" value="C3H1-TYPE DOMAIN-CONTAINING PROTEIN"/>
    <property type="match status" value="1"/>
</dbReference>
<dbReference type="EMBL" id="KZ678129">
    <property type="protein sequence ID" value="PSN73465.1"/>
    <property type="molecule type" value="Genomic_DNA"/>
</dbReference>
<keyword evidence="2" id="KW-1185">Reference proteome</keyword>
<organism evidence="1 2">
    <name type="scientific">Corynespora cassiicola Philippines</name>
    <dbReference type="NCBI Taxonomy" id="1448308"/>
    <lineage>
        <taxon>Eukaryota</taxon>
        <taxon>Fungi</taxon>
        <taxon>Dikarya</taxon>
        <taxon>Ascomycota</taxon>
        <taxon>Pezizomycotina</taxon>
        <taxon>Dothideomycetes</taxon>
        <taxon>Pleosporomycetidae</taxon>
        <taxon>Pleosporales</taxon>
        <taxon>Corynesporascaceae</taxon>
        <taxon>Corynespora</taxon>
    </lineage>
</organism>
<evidence type="ECO:0000313" key="2">
    <source>
        <dbReference type="Proteomes" id="UP000240883"/>
    </source>
</evidence>
<dbReference type="AlphaFoldDB" id="A0A2T2P6Z5"/>
<accession>A0A2T2P6Z5</accession>
<dbReference type="Proteomes" id="UP000240883">
    <property type="component" value="Unassembled WGS sequence"/>
</dbReference>
<gene>
    <name evidence="1" type="ORF">BS50DRAFT_582997</name>
</gene>
<dbReference type="PANTHER" id="PTHR38846">
    <property type="entry name" value="C3H1-TYPE DOMAIN-CONTAINING PROTEIN"/>
    <property type="match status" value="1"/>
</dbReference>